<dbReference type="InterPro" id="IPR003798">
    <property type="entry name" value="DNA_recombination_RmuC"/>
</dbReference>
<evidence type="ECO:0000256" key="3">
    <source>
        <dbReference type="ARBA" id="ARBA00023054"/>
    </source>
</evidence>
<evidence type="ECO:0000256" key="1">
    <source>
        <dbReference type="ARBA" id="ARBA00003416"/>
    </source>
</evidence>
<evidence type="ECO:0000256" key="2">
    <source>
        <dbReference type="ARBA" id="ARBA00009840"/>
    </source>
</evidence>
<dbReference type="EMBL" id="MHKQ01000022">
    <property type="protein sequence ID" value="OGY93434.1"/>
    <property type="molecule type" value="Genomic_DNA"/>
</dbReference>
<feature type="transmembrane region" description="Helical" evidence="6">
    <location>
        <begin position="6"/>
        <end position="24"/>
    </location>
</feature>
<evidence type="ECO:0000256" key="5">
    <source>
        <dbReference type="SAM" id="Coils"/>
    </source>
</evidence>
<dbReference type="Proteomes" id="UP000177626">
    <property type="component" value="Unassembled WGS sequence"/>
</dbReference>
<keyword evidence="6" id="KW-0812">Transmembrane</keyword>
<comment type="similarity">
    <text evidence="2">Belongs to the RmuC family.</text>
</comment>
<evidence type="ECO:0008006" key="9">
    <source>
        <dbReference type="Google" id="ProtNLM"/>
    </source>
</evidence>
<evidence type="ECO:0000256" key="6">
    <source>
        <dbReference type="SAM" id="Phobius"/>
    </source>
</evidence>
<gene>
    <name evidence="7" type="ORF">A2406_00790</name>
</gene>
<protein>
    <recommendedName>
        <fullName evidence="9">DNA recombination protein RmuC</fullName>
    </recommendedName>
</protein>
<dbReference type="Pfam" id="PF02646">
    <property type="entry name" value="RmuC"/>
    <property type="match status" value="1"/>
</dbReference>
<feature type="coiled-coil region" evidence="5">
    <location>
        <begin position="87"/>
        <end position="114"/>
    </location>
</feature>
<dbReference type="PANTHER" id="PTHR30563:SF0">
    <property type="entry name" value="DNA RECOMBINATION PROTEIN RMUC"/>
    <property type="match status" value="1"/>
</dbReference>
<keyword evidence="6" id="KW-1133">Transmembrane helix</keyword>
<evidence type="ECO:0000313" key="8">
    <source>
        <dbReference type="Proteomes" id="UP000177626"/>
    </source>
</evidence>
<proteinExistence type="inferred from homology"/>
<feature type="coiled-coil region" evidence="5">
    <location>
        <begin position="272"/>
        <end position="299"/>
    </location>
</feature>
<keyword evidence="6" id="KW-0472">Membrane</keyword>
<keyword evidence="4" id="KW-0233">DNA recombination</keyword>
<dbReference type="GO" id="GO:0006310">
    <property type="term" value="P:DNA recombination"/>
    <property type="evidence" value="ECO:0007669"/>
    <property type="project" value="UniProtKB-KW"/>
</dbReference>
<evidence type="ECO:0000313" key="7">
    <source>
        <dbReference type="EMBL" id="OGY93434.1"/>
    </source>
</evidence>
<sequence length="349" mass="40261">METFSLFISILVLLLLAVIIFVLFKKNQPIEKDDKAMLMLQQQINDLTRQLGDKIDQTTQHSSKMLQDQFMETSRISKEVTEKLLKLEETNKQVVSFTDQLQNLEKVLTNAKTRGNLGEASLEMILSNILPPQSYEMQYHFENGEAVDAVVKIKDRILPVDAKFSLENYRRIIDEKDKDKKLVLEKEFKSDLKKRIDETSKYIRPNESTLDFAFMFIPAEGIYYDLLINEVGTVKVNTRSLIDYAFNEKKVIIVSPTTFAAYLQTVLQGLKALQIEESAKEIRKNVEKLQKHMQAYAEYHKKLGSQLSTVANTYNFSNKEFQKIDKDILKISGKGGSLELEDVEKPRLE</sequence>
<name>A0A1G2BW81_9BACT</name>
<dbReference type="AlphaFoldDB" id="A0A1G2BW81"/>
<comment type="function">
    <text evidence="1">Involved in DNA recombination.</text>
</comment>
<keyword evidence="3 5" id="KW-0175">Coiled coil</keyword>
<reference evidence="7 8" key="1">
    <citation type="journal article" date="2016" name="Nat. Commun.">
        <title>Thousands of microbial genomes shed light on interconnected biogeochemical processes in an aquifer system.</title>
        <authorList>
            <person name="Anantharaman K."/>
            <person name="Brown C.T."/>
            <person name="Hug L.A."/>
            <person name="Sharon I."/>
            <person name="Castelle C.J."/>
            <person name="Probst A.J."/>
            <person name="Thomas B.C."/>
            <person name="Singh A."/>
            <person name="Wilkins M.J."/>
            <person name="Karaoz U."/>
            <person name="Brodie E.L."/>
            <person name="Williams K.H."/>
            <person name="Hubbard S.S."/>
            <person name="Banfield J.F."/>
        </authorList>
    </citation>
    <scope>NUCLEOTIDE SEQUENCE [LARGE SCALE GENOMIC DNA]</scope>
</reference>
<organism evidence="7 8">
    <name type="scientific">Candidatus Komeilibacteria bacterium RIFOXYC1_FULL_37_11</name>
    <dbReference type="NCBI Taxonomy" id="1798555"/>
    <lineage>
        <taxon>Bacteria</taxon>
        <taxon>Candidatus Komeiliibacteriota</taxon>
    </lineage>
</organism>
<comment type="caution">
    <text evidence="7">The sequence shown here is derived from an EMBL/GenBank/DDBJ whole genome shotgun (WGS) entry which is preliminary data.</text>
</comment>
<dbReference type="PANTHER" id="PTHR30563">
    <property type="entry name" value="DNA RECOMBINATION PROTEIN RMUC"/>
    <property type="match status" value="1"/>
</dbReference>
<evidence type="ECO:0000256" key="4">
    <source>
        <dbReference type="ARBA" id="ARBA00023172"/>
    </source>
</evidence>
<accession>A0A1G2BW81</accession>